<keyword evidence="2" id="KW-0805">Transcription regulation</keyword>
<dbReference type="PANTHER" id="PTHR43133">
    <property type="entry name" value="RNA POLYMERASE ECF-TYPE SIGMA FACTO"/>
    <property type="match status" value="1"/>
</dbReference>
<evidence type="ECO:0000256" key="2">
    <source>
        <dbReference type="ARBA" id="ARBA00023015"/>
    </source>
</evidence>
<sequence length="186" mass="21966">MDSEGLESEIRRKIQVVDTEDPPWLLAQFQPQLKAYILSMLSSSDEADDILQEANTYILTHIDQYERGSNFKGWVLKVAYFRVRAHIRDRQRRGYVELSDGMLERISNMGVEHLEQEDERLMHLSQCVRRLNAEQRLLLRWKYVDRVPFSELAHKTEESAAKLYKTLSRLRKSLRHCIEQKSTSTL</sequence>
<evidence type="ECO:0000313" key="6">
    <source>
        <dbReference type="EMBL" id="MFD2158566.1"/>
    </source>
</evidence>
<dbReference type="RefSeq" id="WP_377086698.1">
    <property type="nucleotide sequence ID" value="NZ_JBHSJL010000014.1"/>
</dbReference>
<reference evidence="7" key="1">
    <citation type="journal article" date="2019" name="Int. J. Syst. Evol. Microbiol.">
        <title>The Global Catalogue of Microorganisms (GCM) 10K type strain sequencing project: providing services to taxonomists for standard genome sequencing and annotation.</title>
        <authorList>
            <consortium name="The Broad Institute Genomics Platform"/>
            <consortium name="The Broad Institute Genome Sequencing Center for Infectious Disease"/>
            <person name="Wu L."/>
            <person name="Ma J."/>
        </authorList>
    </citation>
    <scope>NUCLEOTIDE SEQUENCE [LARGE SCALE GENOMIC DNA]</scope>
    <source>
        <strain evidence="7">CCUG 57942</strain>
    </source>
</reference>
<dbReference type="SUPFAM" id="SSF88946">
    <property type="entry name" value="Sigma2 domain of RNA polymerase sigma factors"/>
    <property type="match status" value="1"/>
</dbReference>
<evidence type="ECO:0000313" key="7">
    <source>
        <dbReference type="Proteomes" id="UP001597389"/>
    </source>
</evidence>
<accession>A0ABW4ZAH9</accession>
<dbReference type="EMBL" id="JBHUJB010000028">
    <property type="protein sequence ID" value="MFD2158566.1"/>
    <property type="molecule type" value="Genomic_DNA"/>
</dbReference>
<comment type="caution">
    <text evidence="6">The sequence shown here is derived from an EMBL/GenBank/DDBJ whole genome shotgun (WGS) entry which is preliminary data.</text>
</comment>
<name>A0ABW4ZAH9_9BACT</name>
<dbReference type="Proteomes" id="UP001597389">
    <property type="component" value="Unassembled WGS sequence"/>
</dbReference>
<keyword evidence="3" id="KW-0731">Sigma factor</keyword>
<dbReference type="NCBIfam" id="TIGR02989">
    <property type="entry name" value="Sig-70_gvs1"/>
    <property type="match status" value="1"/>
</dbReference>
<organism evidence="6 7">
    <name type="scientific">Rubritalea tangerina</name>
    <dbReference type="NCBI Taxonomy" id="430798"/>
    <lineage>
        <taxon>Bacteria</taxon>
        <taxon>Pseudomonadati</taxon>
        <taxon>Verrucomicrobiota</taxon>
        <taxon>Verrucomicrobiia</taxon>
        <taxon>Verrucomicrobiales</taxon>
        <taxon>Rubritaleaceae</taxon>
        <taxon>Rubritalea</taxon>
    </lineage>
</organism>
<protein>
    <submittedName>
        <fullName evidence="6">Sigma-70 family RNA polymerase sigma factor</fullName>
    </submittedName>
</protein>
<dbReference type="PANTHER" id="PTHR43133:SF51">
    <property type="entry name" value="RNA POLYMERASE SIGMA FACTOR"/>
    <property type="match status" value="1"/>
</dbReference>
<proteinExistence type="inferred from homology"/>
<evidence type="ECO:0000259" key="5">
    <source>
        <dbReference type="Pfam" id="PF04542"/>
    </source>
</evidence>
<dbReference type="InterPro" id="IPR007627">
    <property type="entry name" value="RNA_pol_sigma70_r2"/>
</dbReference>
<dbReference type="InterPro" id="IPR013325">
    <property type="entry name" value="RNA_pol_sigma_r2"/>
</dbReference>
<dbReference type="Gene3D" id="1.10.10.10">
    <property type="entry name" value="Winged helix-like DNA-binding domain superfamily/Winged helix DNA-binding domain"/>
    <property type="match status" value="1"/>
</dbReference>
<gene>
    <name evidence="6" type="ORF">ACFSW8_06630</name>
</gene>
<evidence type="ECO:0000256" key="3">
    <source>
        <dbReference type="ARBA" id="ARBA00023082"/>
    </source>
</evidence>
<dbReference type="Pfam" id="PF04542">
    <property type="entry name" value="Sigma70_r2"/>
    <property type="match status" value="1"/>
</dbReference>
<dbReference type="InterPro" id="IPR036388">
    <property type="entry name" value="WH-like_DNA-bd_sf"/>
</dbReference>
<dbReference type="Gene3D" id="1.10.1740.10">
    <property type="match status" value="1"/>
</dbReference>
<keyword evidence="7" id="KW-1185">Reference proteome</keyword>
<dbReference type="InterPro" id="IPR013324">
    <property type="entry name" value="RNA_pol_sigma_r3/r4-like"/>
</dbReference>
<keyword evidence="4" id="KW-0804">Transcription</keyword>
<comment type="similarity">
    <text evidence="1">Belongs to the sigma-70 factor family. ECF subfamily.</text>
</comment>
<evidence type="ECO:0000256" key="1">
    <source>
        <dbReference type="ARBA" id="ARBA00010641"/>
    </source>
</evidence>
<dbReference type="NCBIfam" id="TIGR02937">
    <property type="entry name" value="sigma70-ECF"/>
    <property type="match status" value="1"/>
</dbReference>
<dbReference type="InterPro" id="IPR014284">
    <property type="entry name" value="RNA_pol_sigma-70_dom"/>
</dbReference>
<dbReference type="InterPro" id="IPR014331">
    <property type="entry name" value="RNA_pol_sigma70_ECF_RHOBA"/>
</dbReference>
<dbReference type="InterPro" id="IPR039425">
    <property type="entry name" value="RNA_pol_sigma-70-like"/>
</dbReference>
<dbReference type="SUPFAM" id="SSF88659">
    <property type="entry name" value="Sigma3 and sigma4 domains of RNA polymerase sigma factors"/>
    <property type="match status" value="1"/>
</dbReference>
<feature type="domain" description="RNA polymerase sigma-70 region 2" evidence="5">
    <location>
        <begin position="26"/>
        <end position="93"/>
    </location>
</feature>
<evidence type="ECO:0000256" key="4">
    <source>
        <dbReference type="ARBA" id="ARBA00023163"/>
    </source>
</evidence>